<evidence type="ECO:0000256" key="1">
    <source>
        <dbReference type="ARBA" id="ARBA00006734"/>
    </source>
</evidence>
<evidence type="ECO:0000313" key="9">
    <source>
        <dbReference type="Proteomes" id="UP001159428"/>
    </source>
</evidence>
<dbReference type="EC" id="2.5.1.60" evidence="6"/>
<comment type="similarity">
    <text evidence="1 6">Belongs to the protein prenyltransferase subunit alpha family.</text>
</comment>
<evidence type="ECO:0000256" key="2">
    <source>
        <dbReference type="ARBA" id="ARBA00022602"/>
    </source>
</evidence>
<dbReference type="PROSITE" id="PS51450">
    <property type="entry name" value="LRR"/>
    <property type="match status" value="1"/>
</dbReference>
<dbReference type="InterPro" id="IPR032675">
    <property type="entry name" value="LRR_dom_sf"/>
</dbReference>
<keyword evidence="3 6" id="KW-0808">Transferase</keyword>
<dbReference type="PROSITE" id="PS51147">
    <property type="entry name" value="PFTA"/>
    <property type="match status" value="4"/>
</dbReference>
<dbReference type="PANTHER" id="PTHR11129">
    <property type="entry name" value="PROTEIN FARNESYLTRANSFERASE ALPHA SUBUNIT/RAB GERANYLGERANYL TRANSFERASE ALPHA SUBUNIT"/>
    <property type="match status" value="1"/>
</dbReference>
<organism evidence="8 9">
    <name type="scientific">Pocillopora meandrina</name>
    <dbReference type="NCBI Taxonomy" id="46732"/>
    <lineage>
        <taxon>Eukaryota</taxon>
        <taxon>Metazoa</taxon>
        <taxon>Cnidaria</taxon>
        <taxon>Anthozoa</taxon>
        <taxon>Hexacorallia</taxon>
        <taxon>Scleractinia</taxon>
        <taxon>Astrocoeniina</taxon>
        <taxon>Pocilloporidae</taxon>
        <taxon>Pocillopora</taxon>
    </lineage>
</organism>
<evidence type="ECO:0000256" key="4">
    <source>
        <dbReference type="ARBA" id="ARBA00022737"/>
    </source>
</evidence>
<dbReference type="SUPFAM" id="SSF48439">
    <property type="entry name" value="Protein prenylyltransferase"/>
    <property type="match status" value="1"/>
</dbReference>
<evidence type="ECO:0000256" key="5">
    <source>
        <dbReference type="ARBA" id="ARBA00047658"/>
    </source>
</evidence>
<comment type="catalytic activity">
    <reaction evidence="5 6">
        <text>geranylgeranyl diphosphate + L-cysteinyl-[protein] = S-geranylgeranyl-L-cysteinyl-[protein] + diphosphate</text>
        <dbReference type="Rhea" id="RHEA:21240"/>
        <dbReference type="Rhea" id="RHEA-COMP:10131"/>
        <dbReference type="Rhea" id="RHEA-COMP:11537"/>
        <dbReference type="ChEBI" id="CHEBI:29950"/>
        <dbReference type="ChEBI" id="CHEBI:33019"/>
        <dbReference type="ChEBI" id="CHEBI:57533"/>
        <dbReference type="ChEBI" id="CHEBI:86021"/>
        <dbReference type="EC" id="2.5.1.60"/>
    </reaction>
</comment>
<dbReference type="FunFam" id="1.25.40.120:FF:000001">
    <property type="entry name" value="Geranylgeranyl transferase type-2 subunit alpha"/>
    <property type="match status" value="1"/>
</dbReference>
<dbReference type="EMBL" id="CALNXJ010000001">
    <property type="protein sequence ID" value="CAH3031961.1"/>
    <property type="molecule type" value="Genomic_DNA"/>
</dbReference>
<dbReference type="Proteomes" id="UP001159428">
    <property type="component" value="Unassembled WGS sequence"/>
</dbReference>
<proteinExistence type="inferred from homology"/>
<feature type="coiled-coil region" evidence="7">
    <location>
        <begin position="427"/>
        <end position="454"/>
    </location>
</feature>
<sequence length="581" mass="68466">MIVLFTQHGRIKVRTTAEQAEAKRKEREKKLKIYTETTSRIYEKRKNGEMDKESLSLSEQVLAANPDFSTLWNFRREIFLHKRDENPPDVIQDFCTKELYFLKNCLQVNPKSYGVWHHRQWIMEFMPQPNWKEELQLCNKFLSYDERNFHCWDYRRYTVQKANVSPHDEFNFSTEKIKENFSNYSSWHYRSKLLPLIHPDQSGDRERVEEGALMKEFDLAQNAYFTDPYDQSAWFYHRWLLGRARPQMDILCLYVRCDDTHATVIVKFTQPIQVPKEDPHVSICGDEVQGQWNNCYYNNHPSTFFCGDGQSNFPNGTTIEAKFMGGKLERSVAVPEGDSEVWSSATESHLFRAELTAVHSSVLQQELESCRLLLEEEPNNKWTMLTMVLLMRALDPLSHEKETESYLEKLSQVDCYRRGYYKDLKRKFKLENAIERHRSNKEETRREIDLSNMDLTSLSHMDQLVLMKNVNLCHNQLTSLDECNMLQCVRTMDVSNNNLRFITRRHALKLCLLEKLSLSNNNITNLDCLRSLEHCTSLRKLDLRGNPCCLLPGYRDTVKSLLTNLQELDGEQIKRTPFIAL</sequence>
<dbReference type="Gene3D" id="3.80.10.10">
    <property type="entry name" value="Ribonuclease Inhibitor"/>
    <property type="match status" value="1"/>
</dbReference>
<dbReference type="AlphaFoldDB" id="A0AAU9VMK5"/>
<dbReference type="Pfam" id="PF01239">
    <property type="entry name" value="PPTA"/>
    <property type="match status" value="5"/>
</dbReference>
<keyword evidence="2 6" id="KW-0637">Prenyltransferase</keyword>
<comment type="caution">
    <text evidence="8">The sequence shown here is derived from an EMBL/GenBank/DDBJ whole genome shotgun (WGS) entry which is preliminary data.</text>
</comment>
<keyword evidence="4" id="KW-0677">Repeat</keyword>
<dbReference type="PANTHER" id="PTHR11129:SF2">
    <property type="entry name" value="GERANYLGERANYL TRANSFERASE TYPE-2 SUBUNIT ALPHA"/>
    <property type="match status" value="1"/>
</dbReference>
<dbReference type="SUPFAM" id="SSF52058">
    <property type="entry name" value="L domain-like"/>
    <property type="match status" value="1"/>
</dbReference>
<dbReference type="Gene3D" id="2.60.40.1130">
    <property type="entry name" value="Rab geranylgeranyltransferase alpha-subunit, insert domain"/>
    <property type="match status" value="1"/>
</dbReference>
<name>A0AAU9VMK5_9CNID</name>
<dbReference type="Gene3D" id="1.25.40.120">
    <property type="entry name" value="Protein prenylyltransferase"/>
    <property type="match status" value="1"/>
</dbReference>
<evidence type="ECO:0000256" key="3">
    <source>
        <dbReference type="ARBA" id="ARBA00022679"/>
    </source>
</evidence>
<keyword evidence="7" id="KW-0175">Coiled coil</keyword>
<keyword evidence="9" id="KW-1185">Reference proteome</keyword>
<accession>A0AAU9VMK5</accession>
<evidence type="ECO:0000256" key="7">
    <source>
        <dbReference type="SAM" id="Coils"/>
    </source>
</evidence>
<dbReference type="GO" id="GO:0097354">
    <property type="term" value="P:prenylation"/>
    <property type="evidence" value="ECO:0007669"/>
    <property type="project" value="UniProtKB-UniRule"/>
</dbReference>
<dbReference type="InterPro" id="IPR002088">
    <property type="entry name" value="Prenyl_trans_a"/>
</dbReference>
<evidence type="ECO:0000256" key="6">
    <source>
        <dbReference type="RuleBase" id="RU367120"/>
    </source>
</evidence>
<dbReference type="Pfam" id="PF13855">
    <property type="entry name" value="LRR_8"/>
    <property type="match status" value="1"/>
</dbReference>
<dbReference type="GO" id="GO:0005968">
    <property type="term" value="C:Rab-protein geranylgeranyltransferase complex"/>
    <property type="evidence" value="ECO:0007669"/>
    <property type="project" value="TreeGrafter"/>
</dbReference>
<reference evidence="8 9" key="1">
    <citation type="submission" date="2022-05" db="EMBL/GenBank/DDBJ databases">
        <authorList>
            <consortium name="Genoscope - CEA"/>
            <person name="William W."/>
        </authorList>
    </citation>
    <scope>NUCLEOTIDE SEQUENCE [LARGE SCALE GENOMIC DNA]</scope>
</reference>
<evidence type="ECO:0000313" key="8">
    <source>
        <dbReference type="EMBL" id="CAH3031961.1"/>
    </source>
</evidence>
<gene>
    <name evidence="8" type="ORF">PMEA_00000807</name>
</gene>
<protein>
    <recommendedName>
        <fullName evidence="6">Geranylgeranyl transferase type-2 subunit alpha</fullName>
        <ecNumber evidence="6">2.5.1.60</ecNumber>
    </recommendedName>
    <alternativeName>
        <fullName evidence="6">Geranylgeranyl transferase type II subunit alpha</fullName>
    </alternativeName>
</protein>
<dbReference type="GO" id="GO:0004663">
    <property type="term" value="F:Rab geranylgeranyltransferase activity"/>
    <property type="evidence" value="ECO:0007669"/>
    <property type="project" value="UniProtKB-UniRule"/>
</dbReference>
<comment type="function">
    <text evidence="6">Catalyzes the transfer of a geranyl-geranyl moiety from geranyl-geranyl pyrophosphate to cysteines occuring in specific C-terminal amino acid sequences.</text>
</comment>
<dbReference type="InterPro" id="IPR001611">
    <property type="entry name" value="Leu-rich_rpt"/>
</dbReference>